<dbReference type="EMBL" id="KV417553">
    <property type="protein sequence ID" value="KZP20669.1"/>
    <property type="molecule type" value="Genomic_DNA"/>
</dbReference>
<accession>A0A166JAQ3</accession>
<name>A0A166JAQ3_9AGAM</name>
<reference evidence="1 2" key="1">
    <citation type="journal article" date="2016" name="Mol. Biol. Evol.">
        <title>Comparative Genomics of Early-Diverging Mushroom-Forming Fungi Provides Insights into the Origins of Lignocellulose Decay Capabilities.</title>
        <authorList>
            <person name="Nagy L.G."/>
            <person name="Riley R."/>
            <person name="Tritt A."/>
            <person name="Adam C."/>
            <person name="Daum C."/>
            <person name="Floudas D."/>
            <person name="Sun H."/>
            <person name="Yadav J.S."/>
            <person name="Pangilinan J."/>
            <person name="Larsson K.H."/>
            <person name="Matsuura K."/>
            <person name="Barry K."/>
            <person name="Labutti K."/>
            <person name="Kuo R."/>
            <person name="Ohm R.A."/>
            <person name="Bhattacharya S.S."/>
            <person name="Shirouzu T."/>
            <person name="Yoshinaga Y."/>
            <person name="Martin F.M."/>
            <person name="Grigoriev I.V."/>
            <person name="Hibbett D.S."/>
        </authorList>
    </citation>
    <scope>NUCLEOTIDE SEQUENCE [LARGE SCALE GENOMIC DNA]</scope>
    <source>
        <strain evidence="1 2">CBS 109695</strain>
    </source>
</reference>
<dbReference type="AlphaFoldDB" id="A0A166JAQ3"/>
<organism evidence="1 2">
    <name type="scientific">Athelia psychrophila</name>
    <dbReference type="NCBI Taxonomy" id="1759441"/>
    <lineage>
        <taxon>Eukaryota</taxon>
        <taxon>Fungi</taxon>
        <taxon>Dikarya</taxon>
        <taxon>Basidiomycota</taxon>
        <taxon>Agaricomycotina</taxon>
        <taxon>Agaricomycetes</taxon>
        <taxon>Agaricomycetidae</taxon>
        <taxon>Atheliales</taxon>
        <taxon>Atheliaceae</taxon>
        <taxon>Athelia</taxon>
    </lineage>
</organism>
<dbReference type="Proteomes" id="UP000076532">
    <property type="component" value="Unassembled WGS sequence"/>
</dbReference>
<proteinExistence type="predicted"/>
<gene>
    <name evidence="1" type="ORF">FIBSPDRAFT_891763</name>
</gene>
<keyword evidence="2" id="KW-1185">Reference proteome</keyword>
<evidence type="ECO:0000313" key="1">
    <source>
        <dbReference type="EMBL" id="KZP20669.1"/>
    </source>
</evidence>
<evidence type="ECO:0000313" key="2">
    <source>
        <dbReference type="Proteomes" id="UP000076532"/>
    </source>
</evidence>
<protein>
    <submittedName>
        <fullName evidence="1">Uncharacterized protein</fullName>
    </submittedName>
</protein>
<sequence>MPIYSMVAEQFEMLNSLLMSDNPTKVPSNVSDSEQTEFQSSPWQWEHGEWSSDLGSDLDGILNGLSSPAMNVSTPCYADKGTQAPDTELQVYSVPERCDPSRKAIKEVRLSVPGGSELRLDSGVDQKCRHSFDVCESSTMNIWRVGWSRVMAKKMWARYSDTVDRAVSGGG</sequence>